<sequence length="205" mass="24156">MIPNTKVNQTLHTPNLILIPFHLNSHSSKFFFYSTTKLDPINQTDYDCNSNLWIIHLRVSESVIIPIGYIHLHVYIYSYTKEQLNLVNLFIHENRRNNGFGTESLKKVLKEIFKSKNNTIEYAKYALILFPNKINSNLLESNENELTTNDFYAATRLCQKLGMEKTNEVFFERVSCEYCFSNKFELNFEKSAFFMSSKQFSDLWD</sequence>
<evidence type="ECO:0000313" key="2">
    <source>
        <dbReference type="Proteomes" id="UP001211065"/>
    </source>
</evidence>
<keyword evidence="2" id="KW-1185">Reference proteome</keyword>
<protein>
    <recommendedName>
        <fullName evidence="3">N-acetyltransferase domain-containing protein</fullName>
    </recommendedName>
</protein>
<dbReference type="SUPFAM" id="SSF55729">
    <property type="entry name" value="Acyl-CoA N-acyltransferases (Nat)"/>
    <property type="match status" value="1"/>
</dbReference>
<evidence type="ECO:0008006" key="3">
    <source>
        <dbReference type="Google" id="ProtNLM"/>
    </source>
</evidence>
<reference evidence="1" key="1">
    <citation type="submission" date="2020-05" db="EMBL/GenBank/DDBJ databases">
        <title>Phylogenomic resolution of chytrid fungi.</title>
        <authorList>
            <person name="Stajich J.E."/>
            <person name="Amses K."/>
            <person name="Simmons R."/>
            <person name="Seto K."/>
            <person name="Myers J."/>
            <person name="Bonds A."/>
            <person name="Quandt C.A."/>
            <person name="Barry K."/>
            <person name="Liu P."/>
            <person name="Grigoriev I."/>
            <person name="Longcore J.E."/>
            <person name="James T.Y."/>
        </authorList>
    </citation>
    <scope>NUCLEOTIDE SEQUENCE</scope>
    <source>
        <strain evidence="1">JEL0476</strain>
    </source>
</reference>
<comment type="caution">
    <text evidence="1">The sequence shown here is derived from an EMBL/GenBank/DDBJ whole genome shotgun (WGS) entry which is preliminary data.</text>
</comment>
<accession>A0AAD5TW91</accession>
<dbReference type="InterPro" id="IPR016181">
    <property type="entry name" value="Acyl_CoA_acyltransferase"/>
</dbReference>
<dbReference type="Gene3D" id="3.40.630.30">
    <property type="match status" value="1"/>
</dbReference>
<proteinExistence type="predicted"/>
<gene>
    <name evidence="1" type="ORF">HK099_007992</name>
</gene>
<name>A0AAD5TW91_9FUNG</name>
<dbReference type="EMBL" id="JADGJW010000830">
    <property type="protein sequence ID" value="KAJ3211514.1"/>
    <property type="molecule type" value="Genomic_DNA"/>
</dbReference>
<dbReference type="CDD" id="cd04301">
    <property type="entry name" value="NAT_SF"/>
    <property type="match status" value="1"/>
</dbReference>
<organism evidence="1 2">
    <name type="scientific">Clydaea vesicula</name>
    <dbReference type="NCBI Taxonomy" id="447962"/>
    <lineage>
        <taxon>Eukaryota</taxon>
        <taxon>Fungi</taxon>
        <taxon>Fungi incertae sedis</taxon>
        <taxon>Chytridiomycota</taxon>
        <taxon>Chytridiomycota incertae sedis</taxon>
        <taxon>Chytridiomycetes</taxon>
        <taxon>Lobulomycetales</taxon>
        <taxon>Lobulomycetaceae</taxon>
        <taxon>Clydaea</taxon>
    </lineage>
</organism>
<dbReference type="AlphaFoldDB" id="A0AAD5TW91"/>
<evidence type="ECO:0000313" key="1">
    <source>
        <dbReference type="EMBL" id="KAJ3211514.1"/>
    </source>
</evidence>
<dbReference type="Proteomes" id="UP001211065">
    <property type="component" value="Unassembled WGS sequence"/>
</dbReference>